<dbReference type="Pfam" id="PF13551">
    <property type="entry name" value="HTH_29"/>
    <property type="match status" value="1"/>
</dbReference>
<proteinExistence type="predicted"/>
<sequence>MTVLSMSRPEIDRVHVLRDVVAERITARDAAQLLGVTRRQIFRLLQAYRSGGPAALLSKKRGKPSNRSYSAVVRSEALALIKANYADFGPTLAAEKLSERHGLHFGVETVRRWMLADGIWQDRRQRQRRAYQPRYRRDCVGELIQIDGSEHWWFEDRGPQCTLLVFIDDATSRLMHLRFVETESTFDYFAATRAYLQRYGKPIAFYSDKHATFRVNKVGATGGDGMTQFGRALDELNIDIICANTPQAKGRVERANGTLQDRLVKEMRLAGISTIEAGNAFLPAFMEDYNRRFAKAPFNEKDLHRPLAELDDVDDAFAWKEERTVSQSLTLQYDKVLFILEPNEHTNSLARQRVTVFDYPDGRFVIKHNGRALPYRTFDKLQQVDQAAIVENKRLGPVLAYIAEQQKLLDMNRSQKAPRRRGQGKGLFKAG</sequence>
<dbReference type="Gene3D" id="3.30.420.10">
    <property type="entry name" value="Ribonuclease H-like superfamily/Ribonuclease H"/>
    <property type="match status" value="1"/>
</dbReference>
<feature type="domain" description="Integrase catalytic" evidence="2">
    <location>
        <begin position="129"/>
        <end position="314"/>
    </location>
</feature>
<name>A0ABQ6B238_9BRAD</name>
<dbReference type="PROSITE" id="PS50994">
    <property type="entry name" value="INTEGRASE"/>
    <property type="match status" value="1"/>
</dbReference>
<dbReference type="PANTHER" id="PTHR35004">
    <property type="entry name" value="TRANSPOSASE RV3428C-RELATED"/>
    <property type="match status" value="1"/>
</dbReference>
<evidence type="ECO:0000313" key="3">
    <source>
        <dbReference type="EMBL" id="GLR87750.1"/>
    </source>
</evidence>
<feature type="region of interest" description="Disordered" evidence="1">
    <location>
        <begin position="412"/>
        <end position="431"/>
    </location>
</feature>
<reference evidence="4" key="1">
    <citation type="journal article" date="2019" name="Int. J. Syst. Evol. Microbiol.">
        <title>The Global Catalogue of Microorganisms (GCM) 10K type strain sequencing project: providing services to taxonomists for standard genome sequencing and annotation.</title>
        <authorList>
            <consortium name="The Broad Institute Genomics Platform"/>
            <consortium name="The Broad Institute Genome Sequencing Center for Infectious Disease"/>
            <person name="Wu L."/>
            <person name="Ma J."/>
        </authorList>
    </citation>
    <scope>NUCLEOTIDE SEQUENCE [LARGE SCALE GENOMIC DNA]</scope>
    <source>
        <strain evidence="4">NBRC 102520</strain>
    </source>
</reference>
<dbReference type="SUPFAM" id="SSF53098">
    <property type="entry name" value="Ribonuclease H-like"/>
    <property type="match status" value="1"/>
</dbReference>
<dbReference type="PANTHER" id="PTHR35004:SF7">
    <property type="entry name" value="INTEGRASE PROTEIN"/>
    <property type="match status" value="1"/>
</dbReference>
<dbReference type="InterPro" id="IPR047797">
    <property type="entry name" value="ISNCY_transpos"/>
</dbReference>
<dbReference type="InterPro" id="IPR036397">
    <property type="entry name" value="RNaseH_sf"/>
</dbReference>
<protein>
    <submittedName>
        <fullName evidence="3">Transposase</fullName>
    </submittedName>
</protein>
<gene>
    <name evidence="3" type="ORF">GCM10007857_44610</name>
</gene>
<dbReference type="EMBL" id="BSOW01000015">
    <property type="protein sequence ID" value="GLR87750.1"/>
    <property type="molecule type" value="Genomic_DNA"/>
</dbReference>
<dbReference type="NCBIfam" id="NF033594">
    <property type="entry name" value="transpos_ISNCY_2"/>
    <property type="match status" value="1"/>
</dbReference>
<organism evidence="3 4">
    <name type="scientific">Bradyrhizobium iriomotense</name>
    <dbReference type="NCBI Taxonomy" id="441950"/>
    <lineage>
        <taxon>Bacteria</taxon>
        <taxon>Pseudomonadati</taxon>
        <taxon>Pseudomonadota</taxon>
        <taxon>Alphaproteobacteria</taxon>
        <taxon>Hyphomicrobiales</taxon>
        <taxon>Nitrobacteraceae</taxon>
        <taxon>Bradyrhizobium</taxon>
    </lineage>
</organism>
<accession>A0ABQ6B238</accession>
<dbReference type="InterPro" id="IPR012337">
    <property type="entry name" value="RNaseH-like_sf"/>
</dbReference>
<dbReference type="InterPro" id="IPR009057">
    <property type="entry name" value="Homeodomain-like_sf"/>
</dbReference>
<dbReference type="Proteomes" id="UP001156905">
    <property type="component" value="Unassembled WGS sequence"/>
</dbReference>
<dbReference type="SUPFAM" id="SSF46689">
    <property type="entry name" value="Homeodomain-like"/>
    <property type="match status" value="1"/>
</dbReference>
<dbReference type="InterPro" id="IPR001584">
    <property type="entry name" value="Integrase_cat-core"/>
</dbReference>
<evidence type="ECO:0000313" key="4">
    <source>
        <dbReference type="Proteomes" id="UP001156905"/>
    </source>
</evidence>
<comment type="caution">
    <text evidence="3">The sequence shown here is derived from an EMBL/GenBank/DDBJ whole genome shotgun (WGS) entry which is preliminary data.</text>
</comment>
<dbReference type="RefSeq" id="WP_284268752.1">
    <property type="nucleotide sequence ID" value="NZ_BSOW01000015.1"/>
</dbReference>
<evidence type="ECO:0000259" key="2">
    <source>
        <dbReference type="PROSITE" id="PS50994"/>
    </source>
</evidence>
<evidence type="ECO:0000256" key="1">
    <source>
        <dbReference type="SAM" id="MobiDB-lite"/>
    </source>
</evidence>
<keyword evidence="4" id="KW-1185">Reference proteome</keyword>